<evidence type="ECO:0000313" key="7">
    <source>
        <dbReference type="EMBL" id="TDO96854.1"/>
    </source>
</evidence>
<keyword evidence="5" id="KW-0963">Cytoplasm</keyword>
<comment type="pathway">
    <text evidence="5">Cofactor biosynthesis; coenzyme A biosynthesis; CoA from (R)-pantothenate: step 5/5.</text>
</comment>
<dbReference type="GO" id="GO:0005524">
    <property type="term" value="F:ATP binding"/>
    <property type="evidence" value="ECO:0007669"/>
    <property type="project" value="UniProtKB-UniRule"/>
</dbReference>
<evidence type="ECO:0000256" key="2">
    <source>
        <dbReference type="ARBA" id="ARBA00022741"/>
    </source>
</evidence>
<dbReference type="Gene3D" id="3.40.50.300">
    <property type="entry name" value="P-loop containing nucleotide triphosphate hydrolases"/>
    <property type="match status" value="1"/>
</dbReference>
<dbReference type="EC" id="2.7.1.24" evidence="5 6"/>
<feature type="binding site" evidence="5">
    <location>
        <begin position="14"/>
        <end position="19"/>
    </location>
    <ligand>
        <name>ATP</name>
        <dbReference type="ChEBI" id="CHEBI:30616"/>
    </ligand>
</feature>
<sequence>MSTPFIVGLTGGIGSGKSTVALEFNKLGIETVDADDVAREVVAPGSEVLKKIEMKYGCGIIDHSGSLNRKKLRDIIFSNEAERLWLESVTHPAVRARLTDKLHNTRSAYAVLVHPLLYEKGQESICNLVISISVPANIQISRVTKRDDQTPEQVQKILDAQYSQSDRDEKADYIIKNTGKTEALGDKVKYVHLKILETLNDQQ</sequence>
<comment type="subcellular location">
    <subcellularLocation>
        <location evidence="5">Cytoplasm</location>
    </subcellularLocation>
</comment>
<evidence type="ECO:0000256" key="4">
    <source>
        <dbReference type="ARBA" id="ARBA00022993"/>
    </source>
</evidence>
<dbReference type="HAMAP" id="MF_00376">
    <property type="entry name" value="Dephospho_CoA_kinase"/>
    <property type="match status" value="1"/>
</dbReference>
<keyword evidence="8" id="KW-1185">Reference proteome</keyword>
<evidence type="ECO:0000256" key="3">
    <source>
        <dbReference type="ARBA" id="ARBA00022840"/>
    </source>
</evidence>
<dbReference type="InterPro" id="IPR027417">
    <property type="entry name" value="P-loop_NTPase"/>
</dbReference>
<keyword evidence="2 5" id="KW-0547">Nucleotide-binding</keyword>
<dbReference type="PANTHER" id="PTHR10695">
    <property type="entry name" value="DEPHOSPHO-COA KINASE-RELATED"/>
    <property type="match status" value="1"/>
</dbReference>
<dbReference type="CDD" id="cd02022">
    <property type="entry name" value="DPCK"/>
    <property type="match status" value="1"/>
</dbReference>
<dbReference type="PANTHER" id="PTHR10695:SF46">
    <property type="entry name" value="BIFUNCTIONAL COENZYME A SYNTHASE-RELATED"/>
    <property type="match status" value="1"/>
</dbReference>
<comment type="caution">
    <text evidence="7">The sequence shown here is derived from an EMBL/GenBank/DDBJ whole genome shotgun (WGS) entry which is preliminary data.</text>
</comment>
<dbReference type="InterPro" id="IPR001977">
    <property type="entry name" value="Depp_CoAkinase"/>
</dbReference>
<gene>
    <name evidence="5" type="primary">coaE</name>
    <name evidence="7" type="ORF">DFP79_2623</name>
</gene>
<keyword evidence="5 7" id="KW-0418">Kinase</keyword>
<keyword evidence="3 5" id="KW-0067">ATP-binding</keyword>
<reference evidence="7 8" key="1">
    <citation type="submission" date="2019-03" db="EMBL/GenBank/DDBJ databases">
        <title>Genomic Encyclopedia of Type Strains, Phase III (KMG-III): the genomes of soil and plant-associated and newly described type strains.</title>
        <authorList>
            <person name="Whitman W."/>
        </authorList>
    </citation>
    <scope>NUCLEOTIDE SEQUENCE [LARGE SCALE GENOMIC DNA]</scope>
    <source>
        <strain evidence="7 8">CECT 7378</strain>
    </source>
</reference>
<dbReference type="SUPFAM" id="SSF52540">
    <property type="entry name" value="P-loop containing nucleoside triphosphate hydrolases"/>
    <property type="match status" value="1"/>
</dbReference>
<dbReference type="UniPathway" id="UPA00241">
    <property type="reaction ID" value="UER00356"/>
</dbReference>
<dbReference type="GO" id="GO:0015937">
    <property type="term" value="P:coenzyme A biosynthetic process"/>
    <property type="evidence" value="ECO:0007669"/>
    <property type="project" value="UniProtKB-UniRule"/>
</dbReference>
<dbReference type="OrthoDB" id="9812943at2"/>
<comment type="catalytic activity">
    <reaction evidence="5">
        <text>3'-dephospho-CoA + ATP = ADP + CoA + H(+)</text>
        <dbReference type="Rhea" id="RHEA:18245"/>
        <dbReference type="ChEBI" id="CHEBI:15378"/>
        <dbReference type="ChEBI" id="CHEBI:30616"/>
        <dbReference type="ChEBI" id="CHEBI:57287"/>
        <dbReference type="ChEBI" id="CHEBI:57328"/>
        <dbReference type="ChEBI" id="CHEBI:456216"/>
        <dbReference type="EC" id="2.7.1.24"/>
    </reaction>
</comment>
<keyword evidence="5" id="KW-0808">Transferase</keyword>
<dbReference type="EMBL" id="SNXC01000013">
    <property type="protein sequence ID" value="TDO96854.1"/>
    <property type="molecule type" value="Genomic_DNA"/>
</dbReference>
<comment type="function">
    <text evidence="5">Catalyzes the phosphorylation of the 3'-hydroxyl group of dephosphocoenzyme A to form coenzyme A.</text>
</comment>
<evidence type="ECO:0000313" key="8">
    <source>
        <dbReference type="Proteomes" id="UP000294656"/>
    </source>
</evidence>
<dbReference type="NCBIfam" id="TIGR00152">
    <property type="entry name" value="dephospho-CoA kinase"/>
    <property type="match status" value="1"/>
</dbReference>
<accession>A0A4R6M6E6</accession>
<evidence type="ECO:0000256" key="5">
    <source>
        <dbReference type="HAMAP-Rule" id="MF_00376"/>
    </source>
</evidence>
<dbReference type="Pfam" id="PF01121">
    <property type="entry name" value="CoaE"/>
    <property type="match status" value="1"/>
</dbReference>
<dbReference type="AlphaFoldDB" id="A0A4R6M6E6"/>
<keyword evidence="4 5" id="KW-0173">Coenzyme A biosynthesis</keyword>
<dbReference type="RefSeq" id="WP_133504351.1">
    <property type="nucleotide sequence ID" value="NZ_SNXC01000013.1"/>
</dbReference>
<proteinExistence type="inferred from homology"/>
<evidence type="ECO:0000256" key="6">
    <source>
        <dbReference type="NCBIfam" id="TIGR00152"/>
    </source>
</evidence>
<organism evidence="7 8">
    <name type="scientific">Marinomonas balearica</name>
    <dbReference type="NCBI Taxonomy" id="491947"/>
    <lineage>
        <taxon>Bacteria</taxon>
        <taxon>Pseudomonadati</taxon>
        <taxon>Pseudomonadota</taxon>
        <taxon>Gammaproteobacteria</taxon>
        <taxon>Oceanospirillales</taxon>
        <taxon>Oceanospirillaceae</taxon>
        <taxon>Marinomonas</taxon>
    </lineage>
</organism>
<comment type="similarity">
    <text evidence="1 5">Belongs to the CoaE family.</text>
</comment>
<dbReference type="PROSITE" id="PS51219">
    <property type="entry name" value="DPCK"/>
    <property type="match status" value="1"/>
</dbReference>
<dbReference type="GO" id="GO:0004140">
    <property type="term" value="F:dephospho-CoA kinase activity"/>
    <property type="evidence" value="ECO:0007669"/>
    <property type="project" value="UniProtKB-UniRule"/>
</dbReference>
<dbReference type="GO" id="GO:0005737">
    <property type="term" value="C:cytoplasm"/>
    <property type="evidence" value="ECO:0007669"/>
    <property type="project" value="UniProtKB-SubCell"/>
</dbReference>
<dbReference type="Proteomes" id="UP000294656">
    <property type="component" value="Unassembled WGS sequence"/>
</dbReference>
<protein>
    <recommendedName>
        <fullName evidence="5 6">Dephospho-CoA kinase</fullName>
        <ecNumber evidence="5 6">2.7.1.24</ecNumber>
    </recommendedName>
    <alternativeName>
        <fullName evidence="5">Dephosphocoenzyme A kinase</fullName>
    </alternativeName>
</protein>
<evidence type="ECO:0000256" key="1">
    <source>
        <dbReference type="ARBA" id="ARBA00009018"/>
    </source>
</evidence>
<name>A0A4R6M6E6_9GAMM</name>